<comment type="catalytic activity">
    <reaction evidence="1">
        <text>Eliminative cleavage of (1-&gt;4)-alpha-D-galacturonan to give oligosaccharides with 4-deoxy-alpha-D-galact-4-enuronosyl groups at their non-reducing ends.</text>
        <dbReference type="EC" id="4.2.2.2"/>
    </reaction>
</comment>
<dbReference type="InterPro" id="IPR011050">
    <property type="entry name" value="Pectin_lyase_fold/virulence"/>
</dbReference>
<comment type="cofactor">
    <cofactor evidence="2">
        <name>Ca(2+)</name>
        <dbReference type="ChEBI" id="CHEBI:29108"/>
    </cofactor>
</comment>
<dbReference type="PANTHER" id="PTHR33407">
    <property type="entry name" value="PECTATE LYASE F-RELATED"/>
    <property type="match status" value="1"/>
</dbReference>
<proteinExistence type="evidence at transcript level"/>
<protein>
    <recommendedName>
        <fullName evidence="11">Probable pectate lyase F</fullName>
        <ecNumber evidence="5">4.2.2.2</ecNumber>
    </recommendedName>
</protein>
<dbReference type="EMBL" id="MN176119">
    <property type="protein sequence ID" value="QIC04076.1"/>
    <property type="molecule type" value="mRNA"/>
</dbReference>
<evidence type="ECO:0000256" key="9">
    <source>
        <dbReference type="ARBA" id="ARBA00023239"/>
    </source>
</evidence>
<keyword evidence="8" id="KW-0106">Calcium</keyword>
<evidence type="ECO:0000256" key="5">
    <source>
        <dbReference type="ARBA" id="ARBA00012272"/>
    </source>
</evidence>
<comment type="similarity">
    <text evidence="4">Belongs to the polysaccharide lyase 3 family.</text>
</comment>
<evidence type="ECO:0000256" key="8">
    <source>
        <dbReference type="ARBA" id="ARBA00022837"/>
    </source>
</evidence>
<evidence type="ECO:0000256" key="2">
    <source>
        <dbReference type="ARBA" id="ARBA00001913"/>
    </source>
</evidence>
<dbReference type="EC" id="4.2.2.2" evidence="5"/>
<dbReference type="SUPFAM" id="SSF51126">
    <property type="entry name" value="Pectin lyase-like"/>
    <property type="match status" value="1"/>
</dbReference>
<evidence type="ECO:0000256" key="6">
    <source>
        <dbReference type="ARBA" id="ARBA00022525"/>
    </source>
</evidence>
<organism evidence="12">
    <name type="scientific">Radopholus similis</name>
    <name type="common">Burrowing nematode worm</name>
    <name type="synonym">Tylenchus similis</name>
    <dbReference type="NCBI Taxonomy" id="46012"/>
    <lineage>
        <taxon>Eukaryota</taxon>
        <taxon>Metazoa</taxon>
        <taxon>Ecdysozoa</taxon>
        <taxon>Nematoda</taxon>
        <taxon>Chromadorea</taxon>
        <taxon>Rhabditida</taxon>
        <taxon>Tylenchina</taxon>
        <taxon>Tylenchomorpha</taxon>
        <taxon>Tylenchoidea</taxon>
        <taxon>Pratylenchidae</taxon>
        <taxon>Radopholinae</taxon>
        <taxon>Radopholus</taxon>
    </lineage>
</organism>
<dbReference type="InterPro" id="IPR012334">
    <property type="entry name" value="Pectin_lyas_fold"/>
</dbReference>
<dbReference type="AlphaFoldDB" id="A0A6C0W015"/>
<dbReference type="Gene3D" id="2.160.20.10">
    <property type="entry name" value="Single-stranded right-handed beta-helix, Pectin lyase-like"/>
    <property type="match status" value="1"/>
</dbReference>
<keyword evidence="7" id="KW-0732">Signal</keyword>
<evidence type="ECO:0000256" key="10">
    <source>
        <dbReference type="ARBA" id="ARBA00025679"/>
    </source>
</evidence>
<dbReference type="GO" id="GO:0005576">
    <property type="term" value="C:extracellular region"/>
    <property type="evidence" value="ECO:0007669"/>
    <property type="project" value="UniProtKB-SubCell"/>
</dbReference>
<dbReference type="GO" id="GO:0030570">
    <property type="term" value="F:pectate lyase activity"/>
    <property type="evidence" value="ECO:0007669"/>
    <property type="project" value="UniProtKB-EC"/>
</dbReference>
<evidence type="ECO:0000256" key="1">
    <source>
        <dbReference type="ARBA" id="ARBA00000695"/>
    </source>
</evidence>
<dbReference type="GO" id="GO:0045490">
    <property type="term" value="P:pectin catabolic process"/>
    <property type="evidence" value="ECO:0007669"/>
    <property type="project" value="TreeGrafter"/>
</dbReference>
<evidence type="ECO:0000256" key="3">
    <source>
        <dbReference type="ARBA" id="ARBA00004613"/>
    </source>
</evidence>
<evidence type="ECO:0000256" key="4">
    <source>
        <dbReference type="ARBA" id="ARBA00006463"/>
    </source>
</evidence>
<sequence>MRTLARHLGWSAQLWYSVRKTLRPLILICGDFRAFVFLAPRAVNNLSQSNHQLWSASAQPTLELASQMVEDDNLLRAFNCEIANSDLAPMALLCFGQLSIPAATNTTTVRATIQISGTVDGKYARFVAGSALGGGDQEEDQLPIFLLKKGATLKNVIIGAPAADGVHCEDSCTLQNVWWEDVGEDAATFRSSSASAVFTVDGGGAQEASDKVFQHNGAGTVNIRNFHENPDQYATIRKLGIKLLEVKTTGSQKPLVGDLGTTGALMNNQERTICAANPFY</sequence>
<dbReference type="Pfam" id="PF03211">
    <property type="entry name" value="Pectate_lyase"/>
    <property type="match status" value="1"/>
</dbReference>
<dbReference type="SMR" id="A0A6C0W015"/>
<keyword evidence="6" id="KW-0964">Secreted</keyword>
<comment type="function">
    <text evidence="10">Pectinolytic enzyme consist of four classes of enzymes: pectin lyase, polygalacturonase, pectin methylesterase and rhamnogalacturonase. Among pectinolytic enzymes, pectin lyase is the most important in depolymerization of pectin, since it cleaves internal glycosidic bonds of highly methylated pectins. Favors pectate, the anion, over pectin, the methyl ester.</text>
</comment>
<reference evidence="12" key="1">
    <citation type="submission" date="2019-07" db="EMBL/GenBank/DDBJ databases">
        <authorList>
            <person name="Li J.-Y."/>
        </authorList>
    </citation>
    <scope>NUCLEOTIDE SEQUENCE</scope>
</reference>
<accession>A0A6C0W015</accession>
<name>A0A6C0W015_RADSI</name>
<evidence type="ECO:0000313" key="12">
    <source>
        <dbReference type="EMBL" id="QIC04076.1"/>
    </source>
</evidence>
<evidence type="ECO:0000256" key="11">
    <source>
        <dbReference type="ARBA" id="ARBA00039895"/>
    </source>
</evidence>
<comment type="subcellular location">
    <subcellularLocation>
        <location evidence="3">Secreted</location>
    </subcellularLocation>
</comment>
<evidence type="ECO:0000256" key="7">
    <source>
        <dbReference type="ARBA" id="ARBA00022729"/>
    </source>
</evidence>
<gene>
    <name evidence="12" type="primary">pel-1</name>
</gene>
<keyword evidence="9 12" id="KW-0456">Lyase</keyword>
<dbReference type="InterPro" id="IPR004898">
    <property type="entry name" value="Pectate_lyase_PlyH/PlyE-like"/>
</dbReference>
<dbReference type="PANTHER" id="PTHR33407:SF9">
    <property type="entry name" value="PECTATE LYASE F-RELATED"/>
    <property type="match status" value="1"/>
</dbReference>